<dbReference type="InterPro" id="IPR046439">
    <property type="entry name" value="ZF_RZ_dom"/>
</dbReference>
<dbReference type="PROSITE" id="PS51981">
    <property type="entry name" value="ZF_RZ"/>
    <property type="match status" value="1"/>
</dbReference>
<organism evidence="8 9">
    <name type="scientific">Olpidium bornovanus</name>
    <dbReference type="NCBI Taxonomy" id="278681"/>
    <lineage>
        <taxon>Eukaryota</taxon>
        <taxon>Fungi</taxon>
        <taxon>Fungi incertae sedis</taxon>
        <taxon>Olpidiomycota</taxon>
        <taxon>Olpidiomycotina</taxon>
        <taxon>Olpidiomycetes</taxon>
        <taxon>Olpidiales</taxon>
        <taxon>Olpidiaceae</taxon>
        <taxon>Olpidium</taxon>
    </lineage>
</organism>
<feature type="domain" description="RZ-type" evidence="7">
    <location>
        <begin position="378"/>
        <end position="457"/>
    </location>
</feature>
<dbReference type="OrthoDB" id="2423195at2759"/>
<dbReference type="Proteomes" id="UP000673691">
    <property type="component" value="Unassembled WGS sequence"/>
</dbReference>
<dbReference type="Pfam" id="PF20173">
    <property type="entry name" value="ZnF_RZ-type"/>
    <property type="match status" value="1"/>
</dbReference>
<dbReference type="EMBL" id="JAEFCI010000354">
    <property type="protein sequence ID" value="KAG5463608.1"/>
    <property type="molecule type" value="Genomic_DNA"/>
</dbReference>
<feature type="non-terminal residue" evidence="8">
    <location>
        <position position="538"/>
    </location>
</feature>
<evidence type="ECO:0000313" key="8">
    <source>
        <dbReference type="EMBL" id="KAG5463608.1"/>
    </source>
</evidence>
<keyword evidence="3" id="KW-0479">Metal-binding</keyword>
<proteinExistence type="predicted"/>
<evidence type="ECO:0000313" key="9">
    <source>
        <dbReference type="Proteomes" id="UP000673691"/>
    </source>
</evidence>
<name>A0A8H8A2S5_9FUNG</name>
<protein>
    <recommendedName>
        <fullName evidence="7">RZ-type domain-containing protein</fullName>
    </recommendedName>
</protein>
<dbReference type="GO" id="GO:0008270">
    <property type="term" value="F:zinc ion binding"/>
    <property type="evidence" value="ECO:0007669"/>
    <property type="project" value="UniProtKB-KW"/>
</dbReference>
<reference evidence="8 9" key="1">
    <citation type="journal article" name="Sci. Rep.">
        <title>Genome-scale phylogenetic analyses confirm Olpidium as the closest living zoosporic fungus to the non-flagellated, terrestrial fungi.</title>
        <authorList>
            <person name="Chang Y."/>
            <person name="Rochon D."/>
            <person name="Sekimoto S."/>
            <person name="Wang Y."/>
            <person name="Chovatia M."/>
            <person name="Sandor L."/>
            <person name="Salamov A."/>
            <person name="Grigoriev I.V."/>
            <person name="Stajich J.E."/>
            <person name="Spatafora J.W."/>
        </authorList>
    </citation>
    <scope>NUCLEOTIDE SEQUENCE [LARGE SCALE GENOMIC DNA]</scope>
    <source>
        <strain evidence="8">S191</strain>
    </source>
</reference>
<keyword evidence="4" id="KW-0863">Zinc-finger</keyword>
<dbReference type="GO" id="GO:0005737">
    <property type="term" value="C:cytoplasm"/>
    <property type="evidence" value="ECO:0007669"/>
    <property type="project" value="UniProtKB-SubCell"/>
</dbReference>
<keyword evidence="5" id="KW-0862">Zinc</keyword>
<evidence type="ECO:0000256" key="2">
    <source>
        <dbReference type="ARBA" id="ARBA00022490"/>
    </source>
</evidence>
<evidence type="ECO:0000259" key="7">
    <source>
        <dbReference type="PROSITE" id="PS51981"/>
    </source>
</evidence>
<evidence type="ECO:0000256" key="3">
    <source>
        <dbReference type="ARBA" id="ARBA00022723"/>
    </source>
</evidence>
<accession>A0A8H8A2S5</accession>
<keyword evidence="6" id="KW-0391">Immunity</keyword>
<comment type="caution">
    <text evidence="8">The sequence shown here is derived from an EMBL/GenBank/DDBJ whole genome shotgun (WGS) entry which is preliminary data.</text>
</comment>
<gene>
    <name evidence="8" type="ORF">BJ554DRAFT_6110</name>
</gene>
<evidence type="ECO:0000256" key="5">
    <source>
        <dbReference type="ARBA" id="ARBA00022833"/>
    </source>
</evidence>
<keyword evidence="9" id="KW-1185">Reference proteome</keyword>
<evidence type="ECO:0000256" key="6">
    <source>
        <dbReference type="ARBA" id="ARBA00022859"/>
    </source>
</evidence>
<evidence type="ECO:0000256" key="4">
    <source>
        <dbReference type="ARBA" id="ARBA00022771"/>
    </source>
</evidence>
<dbReference type="GO" id="GO:0002376">
    <property type="term" value="P:immune system process"/>
    <property type="evidence" value="ECO:0007669"/>
    <property type="project" value="UniProtKB-KW"/>
</dbReference>
<sequence>MSTLDGMLRMSEFYYADPDVPNGDENFVFRWTSCNVQCSDVLDINQLVCPGCRTPIHGVRRYGRPANAAALDVVERKFLQKCSREISRANEVLQAAESAAGESRAGLFKRMFGDGPAAPGAMRSARWLRNVLLRSGARLRGAEQFVKFAELHASASVLFRNVSVAAERPPTLNVYEAALSFVKHRLELARATADGRTANEGKPAELVKFIIRPPDNGFLVDGKLGVARANLSIFDEISRIMAVDQHKPTIGEQAHREGTESWRQAGLAVQRLAAAEAREAARIAGASAELRRQAEALFLLAQIRTRGLAVMLTDPSAESSRTELAKREGDEISALIEEAAAVGPKSVRQRFADVPGRLKKELLEVIEKGLSAPFYRAVTAGEKTDVVRAFAVELMGSGHWYKCPNGHVYVIGHCGMAMERSSCPECGAEVGGADHRSARGNELSEEFEGLLAESERRPPQEGAQRSLDAPVAVPDVPDVFNAVFNVPDVLNAALDAPDMPSVTHDAPDGRCLERSQLPARLKAALFPNITHKVPERTS</sequence>
<keyword evidence="2" id="KW-0963">Cytoplasm</keyword>
<comment type="subcellular location">
    <subcellularLocation>
        <location evidence="1">Cytoplasm</location>
    </subcellularLocation>
</comment>
<evidence type="ECO:0000256" key="1">
    <source>
        <dbReference type="ARBA" id="ARBA00004496"/>
    </source>
</evidence>
<dbReference type="AlphaFoldDB" id="A0A8H8A2S5"/>